<feature type="compositionally biased region" description="Polar residues" evidence="1">
    <location>
        <begin position="94"/>
        <end position="104"/>
    </location>
</feature>
<evidence type="ECO:0000313" key="3">
    <source>
        <dbReference type="Proteomes" id="UP000245764"/>
    </source>
</evidence>
<feature type="region of interest" description="Disordered" evidence="1">
    <location>
        <begin position="1"/>
        <end position="29"/>
    </location>
</feature>
<feature type="compositionally biased region" description="Low complexity" evidence="1">
    <location>
        <begin position="162"/>
        <end position="180"/>
    </location>
</feature>
<proteinExistence type="predicted"/>
<evidence type="ECO:0008006" key="4">
    <source>
        <dbReference type="Google" id="ProtNLM"/>
    </source>
</evidence>
<accession>A0A2H1GNL7</accession>
<dbReference type="InterPro" id="IPR021858">
    <property type="entry name" value="Fun_TF"/>
</dbReference>
<dbReference type="PANTHER" id="PTHR37540:SF5">
    <property type="entry name" value="TRANSCRIPTION FACTOR DOMAIN-CONTAINING PROTEIN"/>
    <property type="match status" value="1"/>
</dbReference>
<feature type="region of interest" description="Disordered" evidence="1">
    <location>
        <begin position="73"/>
        <end position="192"/>
    </location>
</feature>
<dbReference type="PANTHER" id="PTHR37540">
    <property type="entry name" value="TRANSCRIPTION FACTOR (ACR-2), PUTATIVE-RELATED-RELATED"/>
    <property type="match status" value="1"/>
</dbReference>
<dbReference type="Pfam" id="PF11951">
    <property type="entry name" value="Fungal_trans_2"/>
    <property type="match status" value="1"/>
</dbReference>
<dbReference type="AlphaFoldDB" id="A0A2H1GNL7"/>
<reference evidence="3" key="1">
    <citation type="submission" date="2017-05" db="EMBL/GenBank/DDBJ databases">
        <authorList>
            <person name="Song R."/>
            <person name="Chenine A.L."/>
            <person name="Ruprecht R.M."/>
        </authorList>
    </citation>
    <scope>NUCLEOTIDE SEQUENCE [LARGE SCALE GENOMIC DNA]</scope>
</reference>
<organism evidence="2 3">
    <name type="scientific">Zymoseptoria tritici ST99CH_1E4</name>
    <dbReference type="NCBI Taxonomy" id="1276532"/>
    <lineage>
        <taxon>Eukaryota</taxon>
        <taxon>Fungi</taxon>
        <taxon>Dikarya</taxon>
        <taxon>Ascomycota</taxon>
        <taxon>Pezizomycotina</taxon>
        <taxon>Dothideomycetes</taxon>
        <taxon>Dothideomycetidae</taxon>
        <taxon>Mycosphaerellales</taxon>
        <taxon>Mycosphaerellaceae</taxon>
        <taxon>Zymoseptoria</taxon>
    </lineage>
</organism>
<dbReference type="Proteomes" id="UP000245764">
    <property type="component" value="Chromosome 7"/>
</dbReference>
<gene>
    <name evidence="2" type="ORF">ZT1E4_G7529</name>
</gene>
<feature type="compositionally biased region" description="Polar residues" evidence="1">
    <location>
        <begin position="117"/>
        <end position="142"/>
    </location>
</feature>
<name>A0A2H1GNL7_ZYMTR</name>
<evidence type="ECO:0000256" key="1">
    <source>
        <dbReference type="SAM" id="MobiDB-lite"/>
    </source>
</evidence>
<sequence length="392" mass="42601">MAAPAVRIEAPPMASTTTPAGLHITTPPTLWSDRPLLTAIPTNVNNDHQTTHLSQKASGLLDIHLHLKPMANPQNAEQSRRRSAGSGPGSPASTQSDGVSGRKSTSGERPVDFRFLNFSNPQEAKNAQTRKSVRSHVTTGQHRNARKAAAESAKQSRKGSQPSSATVSDVDTDSPDASSPTTPPLGAQLPRLNPLDLYPESWHSSLRPVMDHFINTMSVDVPETDPSTREFIRTQFMSLIFSDAASLHTLILLASSHYSKVRGQPTHSIDILQLRGMAIQEINRALVDCQPSGRATSDRMIAAVGKMATYELLFGQRDAFHTHMTGLQRLVAMRGGLQTLGLNGFLERTLLWLDVNAAQITGSPNLYFPPSTYPSTRGHPSPDRRLFVMGLS</sequence>
<dbReference type="EMBL" id="LT854259">
    <property type="protein sequence ID" value="SMR55182.1"/>
    <property type="molecule type" value="Genomic_DNA"/>
</dbReference>
<protein>
    <recommendedName>
        <fullName evidence="4">Transcription factor domain-containing protein</fullName>
    </recommendedName>
</protein>
<evidence type="ECO:0000313" key="2">
    <source>
        <dbReference type="EMBL" id="SMR55182.1"/>
    </source>
</evidence>